<organism evidence="7 8">
    <name type="scientific">Chaetomium globosum (strain ATCC 6205 / CBS 148.51 / DSM 1962 / NBRC 6347 / NRRL 1970)</name>
    <name type="common">Soil fungus</name>
    <dbReference type="NCBI Taxonomy" id="306901"/>
    <lineage>
        <taxon>Eukaryota</taxon>
        <taxon>Fungi</taxon>
        <taxon>Dikarya</taxon>
        <taxon>Ascomycota</taxon>
        <taxon>Pezizomycotina</taxon>
        <taxon>Sordariomycetes</taxon>
        <taxon>Sordariomycetidae</taxon>
        <taxon>Sordariales</taxon>
        <taxon>Chaetomiaceae</taxon>
        <taxon>Chaetomium</taxon>
    </lineage>
</organism>
<dbReference type="STRING" id="306901.Q2GU13"/>
<dbReference type="Pfam" id="PF01544">
    <property type="entry name" value="CorA"/>
    <property type="match status" value="1"/>
</dbReference>
<dbReference type="InterPro" id="IPR045863">
    <property type="entry name" value="CorA_TM1_TM2"/>
</dbReference>
<evidence type="ECO:0000313" key="8">
    <source>
        <dbReference type="Proteomes" id="UP000001056"/>
    </source>
</evidence>
<gene>
    <name evidence="7" type="ORF">CHGG_08541</name>
</gene>
<dbReference type="GO" id="GO:0050897">
    <property type="term" value="F:cobalt ion binding"/>
    <property type="evidence" value="ECO:0007669"/>
    <property type="project" value="TreeGrafter"/>
</dbReference>
<dbReference type="SUPFAM" id="SSF144083">
    <property type="entry name" value="Magnesium transport protein CorA, transmembrane region"/>
    <property type="match status" value="1"/>
</dbReference>
<dbReference type="Gene3D" id="1.20.58.340">
    <property type="entry name" value="Magnesium transport protein CorA, transmembrane region"/>
    <property type="match status" value="1"/>
</dbReference>
<reference evidence="8" key="1">
    <citation type="journal article" date="2015" name="Genome Announc.">
        <title>Draft genome sequence of the cellulolytic fungus Chaetomium globosum.</title>
        <authorList>
            <person name="Cuomo C.A."/>
            <person name="Untereiner W.A."/>
            <person name="Ma L.-J."/>
            <person name="Grabherr M."/>
            <person name="Birren B.W."/>
        </authorList>
    </citation>
    <scope>NUCLEOTIDE SEQUENCE [LARGE SCALE GENOMIC DNA]</scope>
    <source>
        <strain evidence="8">ATCC 6205 / CBS 148.51 / DSM 1962 / NBRC 6347 / NRRL 1970</strain>
    </source>
</reference>
<feature type="transmembrane region" description="Helical" evidence="6">
    <location>
        <begin position="859"/>
        <end position="879"/>
    </location>
</feature>
<dbReference type="InterPro" id="IPR002523">
    <property type="entry name" value="MgTranspt_CorA/ZnTranspt_ZntB"/>
</dbReference>
<dbReference type="GO" id="GO:0015095">
    <property type="term" value="F:magnesium ion transmembrane transporter activity"/>
    <property type="evidence" value="ECO:0007669"/>
    <property type="project" value="TreeGrafter"/>
</dbReference>
<keyword evidence="2 6" id="KW-0812">Transmembrane</keyword>
<feature type="compositionally biased region" description="Polar residues" evidence="5">
    <location>
        <begin position="507"/>
        <end position="522"/>
    </location>
</feature>
<dbReference type="Proteomes" id="UP000001056">
    <property type="component" value="Unassembled WGS sequence"/>
</dbReference>
<protein>
    <submittedName>
        <fullName evidence="7">Uncharacterized protein</fullName>
    </submittedName>
</protein>
<keyword evidence="3 6" id="KW-1133">Transmembrane helix</keyword>
<dbReference type="AlphaFoldDB" id="Q2GU13"/>
<feature type="region of interest" description="Disordered" evidence="5">
    <location>
        <begin position="82"/>
        <end position="108"/>
    </location>
</feature>
<keyword evidence="8" id="KW-1185">Reference proteome</keyword>
<dbReference type="HOGENOM" id="CLU_309488_0_0_1"/>
<dbReference type="PANTHER" id="PTHR46494">
    <property type="entry name" value="CORA FAMILY METAL ION TRANSPORTER (EUROFUNG)"/>
    <property type="match status" value="1"/>
</dbReference>
<dbReference type="PANTHER" id="PTHR46494:SF3">
    <property type="entry name" value="ZINC TRANSPORT PROTEIN ZNTB"/>
    <property type="match status" value="1"/>
</dbReference>
<dbReference type="InParanoid" id="Q2GU13"/>
<feature type="region of interest" description="Disordered" evidence="5">
    <location>
        <begin position="189"/>
        <end position="215"/>
    </location>
</feature>
<comment type="subcellular location">
    <subcellularLocation>
        <location evidence="1">Cell membrane</location>
        <topology evidence="1">Multi-pass membrane protein</topology>
    </subcellularLocation>
</comment>
<feature type="region of interest" description="Disordered" evidence="5">
    <location>
        <begin position="485"/>
        <end position="522"/>
    </location>
</feature>
<evidence type="ECO:0000256" key="2">
    <source>
        <dbReference type="ARBA" id="ARBA00022692"/>
    </source>
</evidence>
<dbReference type="OrthoDB" id="5286874at2759"/>
<feature type="transmembrane region" description="Helical" evidence="6">
    <location>
        <begin position="823"/>
        <end position="847"/>
    </location>
</feature>
<evidence type="ECO:0000256" key="5">
    <source>
        <dbReference type="SAM" id="MobiDB-lite"/>
    </source>
</evidence>
<sequence>MSHHPGASRIETSLPPVWKRHYATQPSEEDDDYFADGPDPLVHIVRSRRPPRNTHYGRPNHYGNGYPRVNFVRRETIEIPEPAPPLPYSSRRRESHLSYDPYPVTPVYEGGRHRKKRVVAESQSREAPVEEKDIELVGSGMPRGYRRDFQVPVVERHERPAYSEATYSDFEDENHVFYSFGDLLQNGSRRDSQLDGSISDIESTAAPGEGNEGSLDATERGAVAYHVLESRYAGDGYEAGHHSAKLTAVLSERATVSQSLFRWIEKNGLQKMITGVKRDHTKTVQVSDGKYARYLEPKLRHEPLLQDGKPAGSRAVTWVSLPYFSLEPYSGLQATANSPKSLATPTLLQARYSRTRRARDMEQAVCQHGGAPKGHCFHVAQLWCLVLDSSLLLTYGRIAEDVLCVDIITKTVKPLHNPPDPMPSKKTLSVRFRGAIMWSIPTHECQTWFPPALVALFEKDETMLGATLPSHNPTVSNQQLPVTLPAKQKARSPGGSAMPPVPPGTKANLSPSRLDQESGYTSKSGTEFSLGIFAYSESFNNLNSASANPSASLSPLSPQPTFPPSFQDASVVQYFADMEEHIQTKTTPDDQRAYKNTNKARRPHVVDVLGRRKAAFGAKTTSLDNKWDFGRMISVFHSADIIFSFFFPADVSVPTTRQFWGAVMAVINVLPPWSATNASQESDIVTKHSDRRIEQRLGLLQQELSIIDWTVELQRGILDKMLTTREIVSSKVEAEFADEKVGQMHISWVPRRRALQHPTMAAMAENVLSPSQSCGFSDLLLQEGIQELTAKRSEFKLMGDLVEYLTDTNRTKIDYTKDRQERAIYAFTIVTVIFLPLSAVASIFGMNSADVRDMELGQWAYWATALPVTGVVMFLGLLFTGELGTVRRWVGEWVGGVGTGGERWVRGRGGGGGWADGAGEVFVDGEGGYAAEWEGVRRGDVRRRVRGVRRRR</sequence>
<accession>Q2GU13</accession>
<proteinExistence type="predicted"/>
<dbReference type="VEuPathDB" id="FungiDB:CHGG_08541"/>
<dbReference type="GO" id="GO:0000287">
    <property type="term" value="F:magnesium ion binding"/>
    <property type="evidence" value="ECO:0007669"/>
    <property type="project" value="TreeGrafter"/>
</dbReference>
<dbReference type="GeneID" id="4395411"/>
<evidence type="ECO:0000256" key="4">
    <source>
        <dbReference type="ARBA" id="ARBA00023136"/>
    </source>
</evidence>
<dbReference type="eggNOG" id="ENOG502S5DR">
    <property type="taxonomic scope" value="Eukaryota"/>
</dbReference>
<dbReference type="EMBL" id="CH408034">
    <property type="protein sequence ID" value="EAQ84527.1"/>
    <property type="molecule type" value="Genomic_DNA"/>
</dbReference>
<evidence type="ECO:0000313" key="7">
    <source>
        <dbReference type="EMBL" id="EAQ84527.1"/>
    </source>
</evidence>
<keyword evidence="4 6" id="KW-0472">Membrane</keyword>
<dbReference type="RefSeq" id="XP_001226468.1">
    <property type="nucleotide sequence ID" value="XM_001226467.1"/>
</dbReference>
<name>Q2GU13_CHAGB</name>
<dbReference type="GO" id="GO:0005886">
    <property type="term" value="C:plasma membrane"/>
    <property type="evidence" value="ECO:0007669"/>
    <property type="project" value="UniProtKB-SubCell"/>
</dbReference>
<dbReference type="OMA" id="SIPTHEC"/>
<dbReference type="GO" id="GO:0015087">
    <property type="term" value="F:cobalt ion transmembrane transporter activity"/>
    <property type="evidence" value="ECO:0007669"/>
    <property type="project" value="TreeGrafter"/>
</dbReference>
<evidence type="ECO:0000256" key="3">
    <source>
        <dbReference type="ARBA" id="ARBA00022989"/>
    </source>
</evidence>
<evidence type="ECO:0000256" key="1">
    <source>
        <dbReference type="ARBA" id="ARBA00004651"/>
    </source>
</evidence>
<evidence type="ECO:0000256" key="6">
    <source>
        <dbReference type="SAM" id="Phobius"/>
    </source>
</evidence>